<dbReference type="PANTHER" id="PTHR11132">
    <property type="entry name" value="SOLUTE CARRIER FAMILY 35"/>
    <property type="match status" value="1"/>
</dbReference>
<evidence type="ECO:0000256" key="2">
    <source>
        <dbReference type="ARBA" id="ARBA00022692"/>
    </source>
</evidence>
<evidence type="ECO:0000259" key="6">
    <source>
        <dbReference type="Pfam" id="PF03151"/>
    </source>
</evidence>
<accession>F9WIU4</accession>
<dbReference type="EMBL" id="CAEQ01002642">
    <property type="protein sequence ID" value="CCD17242.1"/>
    <property type="molecule type" value="Genomic_DNA"/>
</dbReference>
<feature type="transmembrane region" description="Helical" evidence="5">
    <location>
        <begin position="286"/>
        <end position="303"/>
    </location>
</feature>
<dbReference type="VEuPathDB" id="TriTrypDB:TcIL3000_0_02330"/>
<comment type="caution">
    <text evidence="7">The sequence shown here is derived from an EMBL/GenBank/DDBJ whole genome shotgun (WGS) entry which is preliminary data.</text>
</comment>
<dbReference type="GO" id="GO:0016020">
    <property type="term" value="C:membrane"/>
    <property type="evidence" value="ECO:0007669"/>
    <property type="project" value="UniProtKB-SubCell"/>
</dbReference>
<keyword evidence="4 5" id="KW-0472">Membrane</keyword>
<evidence type="ECO:0000256" key="5">
    <source>
        <dbReference type="SAM" id="Phobius"/>
    </source>
</evidence>
<gene>
    <name evidence="7" type="ORF">TCIL3000_0_02330</name>
</gene>
<dbReference type="InterPro" id="IPR050186">
    <property type="entry name" value="TPT_transporter"/>
</dbReference>
<feature type="transmembrane region" description="Helical" evidence="5">
    <location>
        <begin position="227"/>
        <end position="252"/>
    </location>
</feature>
<evidence type="ECO:0000256" key="1">
    <source>
        <dbReference type="ARBA" id="ARBA00004141"/>
    </source>
</evidence>
<sequence length="322" mass="35318">MPRHENIGEGLLSRLTLGDNKKICFSLFLNIVSSVSVVIVNKRLVYNEARFHFVTVLTILHFIVSFLGCLGLSMMGYSEIRRLSVIEVLPISAAFCGYVVFNNLSLLANTVSVYQTSKILCTPLIVLIEYVAYNKRESVETLVSIAVTCIGVAVTVYVDTNLTVMGSIWALLAIVSNSFYTIWGNTKQKELGVSAMQLLLYQAPISAMMLSLAIPMDGLGDLLRYEVTFTTLWTITLSCAFAFGVNLSFFLLVGQTSPLTMNVVGYLKTALVFIGGFIFLSSEADAKTLFGVTLTLVGLLFYTRSKMAGVAPVPVQKESRLM</sequence>
<evidence type="ECO:0000313" key="7">
    <source>
        <dbReference type="EMBL" id="CCD17242.1"/>
    </source>
</evidence>
<dbReference type="Proteomes" id="UP000000702">
    <property type="component" value="Unassembled WGS sequence"/>
</dbReference>
<comment type="subcellular location">
    <subcellularLocation>
        <location evidence="1">Membrane</location>
        <topology evidence="1">Multi-pass membrane protein</topology>
    </subcellularLocation>
</comment>
<evidence type="ECO:0000256" key="4">
    <source>
        <dbReference type="ARBA" id="ARBA00023136"/>
    </source>
</evidence>
<evidence type="ECO:0000256" key="3">
    <source>
        <dbReference type="ARBA" id="ARBA00022989"/>
    </source>
</evidence>
<keyword evidence="2 5" id="KW-0812">Transmembrane</keyword>
<feature type="transmembrane region" description="Helical" evidence="5">
    <location>
        <begin position="259"/>
        <end position="280"/>
    </location>
</feature>
<dbReference type="OMA" id="NSLYTIW"/>
<feature type="transmembrane region" description="Helical" evidence="5">
    <location>
        <begin position="139"/>
        <end position="158"/>
    </location>
</feature>
<feature type="transmembrane region" description="Helical" evidence="5">
    <location>
        <begin position="195"/>
        <end position="215"/>
    </location>
</feature>
<feature type="transmembrane region" description="Helical" evidence="5">
    <location>
        <begin position="164"/>
        <end position="183"/>
    </location>
</feature>
<dbReference type="AlphaFoldDB" id="F9WIU4"/>
<feature type="transmembrane region" description="Helical" evidence="5">
    <location>
        <begin position="23"/>
        <end position="40"/>
    </location>
</feature>
<protein>
    <submittedName>
        <fullName evidence="7">WGS project CAEQ00000000 data, annotated contig 83</fullName>
    </submittedName>
</protein>
<name>F9WIU4_TRYCI</name>
<feature type="transmembrane region" description="Helical" evidence="5">
    <location>
        <begin position="52"/>
        <end position="72"/>
    </location>
</feature>
<proteinExistence type="predicted"/>
<keyword evidence="3 5" id="KW-1133">Transmembrane helix</keyword>
<keyword evidence="8" id="KW-1185">Reference proteome</keyword>
<evidence type="ECO:0000313" key="8">
    <source>
        <dbReference type="Proteomes" id="UP000000702"/>
    </source>
</evidence>
<feature type="transmembrane region" description="Helical" evidence="5">
    <location>
        <begin position="84"/>
        <end position="101"/>
    </location>
</feature>
<feature type="domain" description="Sugar phosphate transporter" evidence="6">
    <location>
        <begin position="32"/>
        <end position="302"/>
    </location>
</feature>
<dbReference type="InterPro" id="IPR004853">
    <property type="entry name" value="Sugar_P_trans_dom"/>
</dbReference>
<dbReference type="Pfam" id="PF03151">
    <property type="entry name" value="TPT"/>
    <property type="match status" value="1"/>
</dbReference>
<reference evidence="7 8" key="2">
    <citation type="journal article" date="2012" name="Proc. Natl. Acad. Sci. U.S.A.">
        <title>Antigenic diversity is generated by distinct evolutionary mechanisms in African trypanosome species.</title>
        <authorList>
            <person name="Jackson A.P."/>
            <person name="Berry A."/>
            <person name="Aslett M."/>
            <person name="Allison H.C."/>
            <person name="Burton P."/>
            <person name="Vavrova-Anderson J."/>
            <person name="Brown R."/>
            <person name="Browne H."/>
            <person name="Corton N."/>
            <person name="Hauser H."/>
            <person name="Gamble J."/>
            <person name="Gilderthorp R."/>
            <person name="Marcello L."/>
            <person name="McQuillan J."/>
            <person name="Otto T.D."/>
            <person name="Quail M.A."/>
            <person name="Sanders M.J."/>
            <person name="van Tonder A."/>
            <person name="Ginger M.L."/>
            <person name="Field M.C."/>
            <person name="Barry J.D."/>
            <person name="Hertz-Fowler C."/>
            <person name="Berriman M."/>
        </authorList>
    </citation>
    <scope>NUCLEOTIDE SEQUENCE [LARGE SCALE GENOMIC DNA]</scope>
    <source>
        <strain evidence="7 8">IL3000</strain>
    </source>
</reference>
<organism evidence="7 8">
    <name type="scientific">Trypanosoma congolense (strain IL3000)</name>
    <dbReference type="NCBI Taxonomy" id="1068625"/>
    <lineage>
        <taxon>Eukaryota</taxon>
        <taxon>Discoba</taxon>
        <taxon>Euglenozoa</taxon>
        <taxon>Kinetoplastea</taxon>
        <taxon>Metakinetoplastina</taxon>
        <taxon>Trypanosomatida</taxon>
        <taxon>Trypanosomatidae</taxon>
        <taxon>Trypanosoma</taxon>
        <taxon>Nannomonas</taxon>
    </lineage>
</organism>
<reference evidence="8" key="1">
    <citation type="submission" date="2011-07" db="EMBL/GenBank/DDBJ databases">
        <title>Divergent evolution of antigenic variation in African trypanosomes.</title>
        <authorList>
            <person name="Jackson A.P."/>
            <person name="Berry A."/>
            <person name="Allison H.C."/>
            <person name="Burton P."/>
            <person name="Anderson J."/>
            <person name="Aslett M."/>
            <person name="Brown R."/>
            <person name="Corton N."/>
            <person name="Harris D."/>
            <person name="Hauser H."/>
            <person name="Gamble J."/>
            <person name="Gilderthorp R."/>
            <person name="McQuillan J."/>
            <person name="Quail M.A."/>
            <person name="Sanders M."/>
            <person name="Van Tonder A."/>
            <person name="Ginger M.L."/>
            <person name="Donelson J.E."/>
            <person name="Field M.C."/>
            <person name="Barry J.D."/>
            <person name="Berriman M."/>
            <person name="Hertz-Fowler C."/>
        </authorList>
    </citation>
    <scope>NUCLEOTIDE SEQUENCE [LARGE SCALE GENOMIC DNA]</scope>
    <source>
        <strain evidence="8">IL3000</strain>
    </source>
</reference>